<dbReference type="EMBL" id="CAXDID020000099">
    <property type="protein sequence ID" value="CAL6025459.1"/>
    <property type="molecule type" value="Genomic_DNA"/>
</dbReference>
<sequence length="127" mass="14666">MMKPRRLSMFSVQTQLKPNIGLIQRKQSFSQSQDLNIPLSKSQYQQEFTLLGAASFSNLNVQAIQREISSVLEIEETYQKVFSMKKEIQICNEQVQQMTQKCADLDAAASKQISYLKRLNQEMLLLM</sequence>
<dbReference type="AlphaFoldDB" id="A0AA86PQB7"/>
<dbReference type="Proteomes" id="UP001642409">
    <property type="component" value="Unassembled WGS sequence"/>
</dbReference>
<evidence type="ECO:0000313" key="5">
    <source>
        <dbReference type="Proteomes" id="UP001642409"/>
    </source>
</evidence>
<accession>A0AA86PQB7</accession>
<reference evidence="2" key="1">
    <citation type="submission" date="2023-06" db="EMBL/GenBank/DDBJ databases">
        <authorList>
            <person name="Kurt Z."/>
        </authorList>
    </citation>
    <scope>NUCLEOTIDE SEQUENCE</scope>
</reference>
<dbReference type="EMBL" id="CATOUU010000694">
    <property type="protein sequence ID" value="CAI9941463.1"/>
    <property type="molecule type" value="Genomic_DNA"/>
</dbReference>
<gene>
    <name evidence="1" type="ORF">HINF_LOCUS29103</name>
    <name evidence="2" type="ORF">HINF_LOCUS29108</name>
    <name evidence="3" type="ORF">HINF_LOCUS30292</name>
    <name evidence="4" type="ORF">HINF_LOCUS30297</name>
</gene>
<evidence type="ECO:0000313" key="1">
    <source>
        <dbReference type="EMBL" id="CAI9941458.1"/>
    </source>
</evidence>
<evidence type="ECO:0000313" key="2">
    <source>
        <dbReference type="EMBL" id="CAI9941463.1"/>
    </source>
</evidence>
<dbReference type="EMBL" id="CATOUU010000694">
    <property type="protein sequence ID" value="CAI9941458.1"/>
    <property type="molecule type" value="Genomic_DNA"/>
</dbReference>
<keyword evidence="5" id="KW-1185">Reference proteome</keyword>
<dbReference type="EMBL" id="CAXDID020000099">
    <property type="protein sequence ID" value="CAL6025454.1"/>
    <property type="molecule type" value="Genomic_DNA"/>
</dbReference>
<proteinExistence type="predicted"/>
<comment type="caution">
    <text evidence="2">The sequence shown here is derived from an EMBL/GenBank/DDBJ whole genome shotgun (WGS) entry which is preliminary data.</text>
</comment>
<protein>
    <submittedName>
        <fullName evidence="3">Hypothetical_protein</fullName>
    </submittedName>
</protein>
<evidence type="ECO:0000313" key="4">
    <source>
        <dbReference type="EMBL" id="CAL6025459.1"/>
    </source>
</evidence>
<reference evidence="3 5" key="2">
    <citation type="submission" date="2024-07" db="EMBL/GenBank/DDBJ databases">
        <authorList>
            <person name="Akdeniz Z."/>
        </authorList>
    </citation>
    <scope>NUCLEOTIDE SEQUENCE [LARGE SCALE GENOMIC DNA]</scope>
</reference>
<evidence type="ECO:0000313" key="3">
    <source>
        <dbReference type="EMBL" id="CAL6025454.1"/>
    </source>
</evidence>
<organism evidence="2">
    <name type="scientific">Hexamita inflata</name>
    <dbReference type="NCBI Taxonomy" id="28002"/>
    <lineage>
        <taxon>Eukaryota</taxon>
        <taxon>Metamonada</taxon>
        <taxon>Diplomonadida</taxon>
        <taxon>Hexamitidae</taxon>
        <taxon>Hexamitinae</taxon>
        <taxon>Hexamita</taxon>
    </lineage>
</organism>
<name>A0AA86PQB7_9EUKA</name>